<dbReference type="Gene3D" id="2.170.130.10">
    <property type="entry name" value="TonB-dependent receptor, plug domain"/>
    <property type="match status" value="1"/>
</dbReference>
<dbReference type="GO" id="GO:0009279">
    <property type="term" value="C:cell outer membrane"/>
    <property type="evidence" value="ECO:0007669"/>
    <property type="project" value="UniProtKB-SubCell"/>
</dbReference>
<comment type="subcellular location">
    <subcellularLocation>
        <location evidence="1">Cell outer membrane</location>
    </subcellularLocation>
</comment>
<evidence type="ECO:0000256" key="2">
    <source>
        <dbReference type="ARBA" id="ARBA00023136"/>
    </source>
</evidence>
<dbReference type="SUPFAM" id="SSF49464">
    <property type="entry name" value="Carboxypeptidase regulatory domain-like"/>
    <property type="match status" value="1"/>
</dbReference>
<dbReference type="SUPFAM" id="SSF56935">
    <property type="entry name" value="Porins"/>
    <property type="match status" value="1"/>
</dbReference>
<dbReference type="Proteomes" id="UP000285604">
    <property type="component" value="Unassembled WGS sequence"/>
</dbReference>
<dbReference type="Pfam" id="PF14905">
    <property type="entry name" value="OMP_b-brl_3"/>
    <property type="match status" value="1"/>
</dbReference>
<keyword evidence="2" id="KW-0472">Membrane</keyword>
<dbReference type="Gene3D" id="2.60.40.1120">
    <property type="entry name" value="Carboxypeptidase-like, regulatory domain"/>
    <property type="match status" value="1"/>
</dbReference>
<comment type="caution">
    <text evidence="5">The sequence shown here is derived from an EMBL/GenBank/DDBJ whole genome shotgun (WGS) entry which is preliminary data.</text>
</comment>
<name>A0AA92ULJ2_9BACT</name>
<evidence type="ECO:0000313" key="6">
    <source>
        <dbReference type="Proteomes" id="UP000285604"/>
    </source>
</evidence>
<keyword evidence="5" id="KW-0675">Receptor</keyword>
<dbReference type="EMBL" id="QSCI01000120">
    <property type="protein sequence ID" value="RGX89249.1"/>
    <property type="molecule type" value="Genomic_DNA"/>
</dbReference>
<evidence type="ECO:0000256" key="3">
    <source>
        <dbReference type="ARBA" id="ARBA00023237"/>
    </source>
</evidence>
<dbReference type="InterPro" id="IPR008969">
    <property type="entry name" value="CarboxyPept-like_regulatory"/>
</dbReference>
<dbReference type="InterPro" id="IPR041700">
    <property type="entry name" value="OMP_b-brl_3"/>
</dbReference>
<organism evidence="5 6">
    <name type="scientific">Segatella copri</name>
    <dbReference type="NCBI Taxonomy" id="165179"/>
    <lineage>
        <taxon>Bacteria</taxon>
        <taxon>Pseudomonadati</taxon>
        <taxon>Bacteroidota</taxon>
        <taxon>Bacteroidia</taxon>
        <taxon>Bacteroidales</taxon>
        <taxon>Prevotellaceae</taxon>
        <taxon>Segatella</taxon>
    </lineage>
</organism>
<evidence type="ECO:0000256" key="1">
    <source>
        <dbReference type="ARBA" id="ARBA00004442"/>
    </source>
</evidence>
<dbReference type="AlphaFoldDB" id="A0AA92ULJ2"/>
<keyword evidence="3" id="KW-0998">Cell outer membrane</keyword>
<dbReference type="InterPro" id="IPR037066">
    <property type="entry name" value="Plug_dom_sf"/>
</dbReference>
<evidence type="ECO:0000259" key="4">
    <source>
        <dbReference type="Pfam" id="PF14905"/>
    </source>
</evidence>
<evidence type="ECO:0000313" key="5">
    <source>
        <dbReference type="EMBL" id="RGX89249.1"/>
    </source>
</evidence>
<reference evidence="5 6" key="1">
    <citation type="submission" date="2018-08" db="EMBL/GenBank/DDBJ databases">
        <title>A genome reference for cultivated species of the human gut microbiota.</title>
        <authorList>
            <person name="Zou Y."/>
            <person name="Xue W."/>
            <person name="Luo G."/>
        </authorList>
    </citation>
    <scope>NUCLEOTIDE SEQUENCE [LARGE SCALE GENOMIC DNA]</scope>
    <source>
        <strain evidence="5 6">OF03-3</strain>
    </source>
</reference>
<accession>A0AA92ULJ2</accession>
<sequence>MRILAILIFSFLVTSSFGSTTKMDIRGVILDMKNTPIPYATIFLLNSDSTFINGCTTDDNGAFFLPDSLKEGMSLKVSAIGYNTLVAKISTIYFPATLKLENKSYQLGEVTIKRNRPMQHLSKGGIVTTVKGSVLSIAGNAVDVIGQLPGVRIEDEQISVLGKGYPIIYINGRKLNDLSELNRLPSNEIESIEVLNNPGARYSAETKSVILIKTIRKNGEGLSGNVQSVSRLAHSFSQSGNMALNYRHNNIDVFGSLALDYSKRYQKQDNSTHIDFNNEVYDLKSALTIFPLNTSYIANLGFNWQVNKDNTLGLKYEFYGIPNGSSNWNQQEKVFLNGEWQDEITYYTHWKRKTMPQNMLNVYYLGNINHWSFSLNNDFYYSKNTVNQDMKEDSNSDNGENTINSLNHIRNKMIATKGVVGYTLQKSKTELGYEYTYTDRIDNFLNYGILLPNSDNQIKEGNFAVFLSTNITFGKYEVSGGVRYEHTVSDYYQNKQIVKEQSRKYSNFFPTIDFSFPIKQANFSLSYTAKTRRPLYSQLSSNIQYDDRFTYEQGNPMLQSEINHDITLAGIYKWLYFSASYQYVRNAIVGIVESYSENEPINLMTFVNYKHISKYSSVLSVSPKISKWSPQLILNFMGQDFKINAMGKSQLMNNPLLFFNLYNNIKMCKGMTLNGDIIGHTSGNMDVVSLKPSWQINIGITKTTKRWFFQLNATDLFKTARNSMITYGSQMVLDKWNYSDSQAVRFTVRYSFNSTNNRYKGSNAGQKEINRL</sequence>
<dbReference type="InterPro" id="IPR036942">
    <property type="entry name" value="Beta-barrel_TonB_sf"/>
</dbReference>
<gene>
    <name evidence="5" type="ORF">DXA63_15210</name>
</gene>
<feature type="domain" description="Outer membrane protein beta-barrel" evidence="4">
    <location>
        <begin position="373"/>
        <end position="750"/>
    </location>
</feature>
<dbReference type="Gene3D" id="2.40.170.20">
    <property type="entry name" value="TonB-dependent receptor, beta-barrel domain"/>
    <property type="match status" value="1"/>
</dbReference>
<dbReference type="Pfam" id="PF13620">
    <property type="entry name" value="CarboxypepD_reg"/>
    <property type="match status" value="1"/>
</dbReference>
<proteinExistence type="predicted"/>
<protein>
    <submittedName>
        <fullName evidence="5">TonB-dependent receptor</fullName>
    </submittedName>
</protein>